<accession>G3ICL2</accession>
<evidence type="ECO:0000313" key="3">
    <source>
        <dbReference type="Proteomes" id="UP000001075"/>
    </source>
</evidence>
<reference evidence="3" key="1">
    <citation type="journal article" date="2011" name="Nat. Biotechnol.">
        <title>The genomic sequence of the Chinese hamster ovary (CHO)-K1 cell line.</title>
        <authorList>
            <person name="Xu X."/>
            <person name="Nagarajan H."/>
            <person name="Lewis N.E."/>
            <person name="Pan S."/>
            <person name="Cai Z."/>
            <person name="Liu X."/>
            <person name="Chen W."/>
            <person name="Xie M."/>
            <person name="Wang W."/>
            <person name="Hammond S."/>
            <person name="Andersen M.R."/>
            <person name="Neff N."/>
            <person name="Passarelli B."/>
            <person name="Koh W."/>
            <person name="Fan H.C."/>
            <person name="Wang J."/>
            <person name="Gui Y."/>
            <person name="Lee K.H."/>
            <person name="Betenbaugh M.J."/>
            <person name="Quake S.R."/>
            <person name="Famili I."/>
            <person name="Palsson B.O."/>
            <person name="Wang J."/>
        </authorList>
    </citation>
    <scope>NUCLEOTIDE SEQUENCE [LARGE SCALE GENOMIC DNA]</scope>
    <source>
        <strain evidence="3">CHO K1 cell line</strain>
    </source>
</reference>
<dbReference type="EMBL" id="JH001938">
    <property type="protein sequence ID" value="EGW12419.1"/>
    <property type="molecule type" value="Genomic_DNA"/>
</dbReference>
<feature type="compositionally biased region" description="Basic and acidic residues" evidence="1">
    <location>
        <begin position="116"/>
        <end position="127"/>
    </location>
</feature>
<dbReference type="GlyGen" id="G3ICL2">
    <property type="glycosylation" value="1 site"/>
</dbReference>
<organism evidence="2 3">
    <name type="scientific">Cricetulus griseus</name>
    <name type="common">Chinese hamster</name>
    <name type="synonym">Cricetulus barabensis griseus</name>
    <dbReference type="NCBI Taxonomy" id="10029"/>
    <lineage>
        <taxon>Eukaryota</taxon>
        <taxon>Metazoa</taxon>
        <taxon>Chordata</taxon>
        <taxon>Craniata</taxon>
        <taxon>Vertebrata</taxon>
        <taxon>Euteleostomi</taxon>
        <taxon>Mammalia</taxon>
        <taxon>Eutheria</taxon>
        <taxon>Euarchontoglires</taxon>
        <taxon>Glires</taxon>
        <taxon>Rodentia</taxon>
        <taxon>Myomorpha</taxon>
        <taxon>Muroidea</taxon>
        <taxon>Cricetidae</taxon>
        <taxon>Cricetinae</taxon>
        <taxon>Cricetulus</taxon>
    </lineage>
</organism>
<feature type="region of interest" description="Disordered" evidence="1">
    <location>
        <begin position="1"/>
        <end position="167"/>
    </location>
</feature>
<proteinExistence type="predicted"/>
<protein>
    <submittedName>
        <fullName evidence="2">Uncharacterized protein</fullName>
    </submittedName>
</protein>
<dbReference type="AlphaFoldDB" id="G3ICL2"/>
<dbReference type="InParanoid" id="G3ICL2"/>
<gene>
    <name evidence="2" type="ORF">I79_021410</name>
</gene>
<feature type="compositionally biased region" description="Basic and acidic residues" evidence="1">
    <location>
        <begin position="74"/>
        <end position="89"/>
    </location>
</feature>
<evidence type="ECO:0000313" key="2">
    <source>
        <dbReference type="EMBL" id="EGW12419.1"/>
    </source>
</evidence>
<name>G3ICL2_CRIGR</name>
<dbReference type="Proteomes" id="UP000001075">
    <property type="component" value="Unassembled WGS sequence"/>
</dbReference>
<evidence type="ECO:0000256" key="1">
    <source>
        <dbReference type="SAM" id="MobiDB-lite"/>
    </source>
</evidence>
<sequence>MATQGGRVTPRDLGPAPCSVPCLANTGSSARRNMHIPTRDPEVSPGSAATRASKTRTPPPHLVRSTAGVLPRRRAPDPRAQDVPHRGSRDPAAGAQRNPRSGGFGAGQGGRPVRSHPREEPDPRDSAHSAPAPPRVTLSVKAARANENPSPRTRTPHAPANRRVGGSGMICMGFEGLRQ</sequence>